<evidence type="ECO:0000313" key="4">
    <source>
        <dbReference type="EMBL" id="VEP18843.1"/>
    </source>
</evidence>
<dbReference type="InterPro" id="IPR020627">
    <property type="entry name" value="KhpA"/>
</dbReference>
<proteinExistence type="predicted"/>
<evidence type="ECO:0000313" key="5">
    <source>
        <dbReference type="Proteomes" id="UP000320055"/>
    </source>
</evidence>
<evidence type="ECO:0000256" key="2">
    <source>
        <dbReference type="ARBA" id="ARBA00022884"/>
    </source>
</evidence>
<dbReference type="PANTHER" id="PTHR34654">
    <property type="entry name" value="UPF0109 PROTEIN SCO5592"/>
    <property type="match status" value="1"/>
</dbReference>
<evidence type="ECO:0000256" key="1">
    <source>
        <dbReference type="ARBA" id="ARBA00022490"/>
    </source>
</evidence>
<dbReference type="Proteomes" id="UP000320055">
    <property type="component" value="Unassembled WGS sequence"/>
</dbReference>
<dbReference type="AlphaFoldDB" id="A0A563W5M5"/>
<feature type="region of interest" description="Disordered" evidence="3">
    <location>
        <begin position="102"/>
        <end position="123"/>
    </location>
</feature>
<dbReference type="PANTHER" id="PTHR34654:SF1">
    <property type="entry name" value="RNA-BINDING PROTEIN KHPA"/>
    <property type="match status" value="1"/>
</dbReference>
<keyword evidence="2" id="KW-0694">RNA-binding</keyword>
<keyword evidence="5" id="KW-1185">Reference proteome</keyword>
<reference evidence="4 5" key="1">
    <citation type="submission" date="2019-01" db="EMBL/GenBank/DDBJ databases">
        <authorList>
            <person name="Brito A."/>
        </authorList>
    </citation>
    <scope>NUCLEOTIDE SEQUENCE [LARGE SCALE GENOMIC DNA]</scope>
    <source>
        <strain evidence="4">1</strain>
    </source>
</reference>
<dbReference type="GO" id="GO:0003723">
    <property type="term" value="F:RNA binding"/>
    <property type="evidence" value="ECO:0007669"/>
    <property type="project" value="UniProtKB-KW"/>
</dbReference>
<dbReference type="RefSeq" id="WP_144868371.1">
    <property type="nucleotide sequence ID" value="NZ_LR213850.1"/>
</dbReference>
<dbReference type="EMBL" id="CAACVJ010000702">
    <property type="protein sequence ID" value="VEP18843.1"/>
    <property type="molecule type" value="Genomic_DNA"/>
</dbReference>
<sequence>MPREIDKSASQEVSSPDYVGLVKFLIEPFLEETESLHIDCEHLTSSSKVWLRVAFDTADKGKVFGRGGRNIQAVGTILKTAANNANQFLHLDVYNSDRDLAKSKSQYKKRSRPRPPEKNQVIL</sequence>
<gene>
    <name evidence="4" type="ORF">H1P_930013</name>
</gene>
<evidence type="ECO:0000256" key="3">
    <source>
        <dbReference type="SAM" id="MobiDB-lite"/>
    </source>
</evidence>
<organism evidence="4 5">
    <name type="scientific">Hyella patelloides LEGE 07179</name>
    <dbReference type="NCBI Taxonomy" id="945734"/>
    <lineage>
        <taxon>Bacteria</taxon>
        <taxon>Bacillati</taxon>
        <taxon>Cyanobacteriota</taxon>
        <taxon>Cyanophyceae</taxon>
        <taxon>Pleurocapsales</taxon>
        <taxon>Hyellaceae</taxon>
        <taxon>Hyella</taxon>
    </lineage>
</organism>
<keyword evidence="1" id="KW-0963">Cytoplasm</keyword>
<dbReference type="OrthoDB" id="511849at2"/>
<name>A0A563W5M5_9CYAN</name>
<dbReference type="Pfam" id="PF13083">
    <property type="entry name" value="KH_KhpA-B"/>
    <property type="match status" value="1"/>
</dbReference>
<protein>
    <submittedName>
        <fullName evidence="4">Putative RNA-binding protein (Contains KH domain)</fullName>
    </submittedName>
</protein>
<accession>A0A563W5M5</accession>